<feature type="transmembrane region" description="Helical" evidence="1">
    <location>
        <begin position="358"/>
        <end position="382"/>
    </location>
</feature>
<dbReference type="OrthoDB" id="7595044at2"/>
<feature type="transmembrane region" description="Helical" evidence="1">
    <location>
        <begin position="50"/>
        <end position="69"/>
    </location>
</feature>
<keyword evidence="1" id="KW-0472">Membrane</keyword>
<accession>A0A5C4N1T8</accession>
<protein>
    <recommendedName>
        <fullName evidence="4">O-antigen ligase family protein</fullName>
    </recommendedName>
</protein>
<evidence type="ECO:0000256" key="1">
    <source>
        <dbReference type="SAM" id="Phobius"/>
    </source>
</evidence>
<proteinExistence type="predicted"/>
<feature type="transmembrane region" description="Helical" evidence="1">
    <location>
        <begin position="413"/>
        <end position="430"/>
    </location>
</feature>
<organism evidence="2 3">
    <name type="scientific">Rubellimicrobium rubrum</name>
    <dbReference type="NCBI Taxonomy" id="2585369"/>
    <lineage>
        <taxon>Bacteria</taxon>
        <taxon>Pseudomonadati</taxon>
        <taxon>Pseudomonadota</taxon>
        <taxon>Alphaproteobacteria</taxon>
        <taxon>Rhodobacterales</taxon>
        <taxon>Roseobacteraceae</taxon>
        <taxon>Rubellimicrobium</taxon>
    </lineage>
</organism>
<feature type="transmembrane region" description="Helical" evidence="1">
    <location>
        <begin position="144"/>
        <end position="162"/>
    </location>
</feature>
<feature type="transmembrane region" description="Helical" evidence="1">
    <location>
        <begin position="115"/>
        <end position="132"/>
    </location>
</feature>
<evidence type="ECO:0000313" key="3">
    <source>
        <dbReference type="Proteomes" id="UP000305887"/>
    </source>
</evidence>
<evidence type="ECO:0008006" key="4">
    <source>
        <dbReference type="Google" id="ProtNLM"/>
    </source>
</evidence>
<keyword evidence="1" id="KW-1133">Transmembrane helix</keyword>
<feature type="transmembrane region" description="Helical" evidence="1">
    <location>
        <begin position="272"/>
        <end position="291"/>
    </location>
</feature>
<keyword evidence="3" id="KW-1185">Reference proteome</keyword>
<dbReference type="EMBL" id="VDFU01000007">
    <property type="protein sequence ID" value="TNC50412.1"/>
    <property type="molecule type" value="Genomic_DNA"/>
</dbReference>
<sequence>MLLWPIVAVAAFRVLGPARGLVVTLVAAHLLLPTGLARFELPVLPSMDKYTIPSFAALGIAILFYRPLLRLWPQSWFARLFIILYVIGPLFTTLGNLDPITWGPLWLPGMQLKEVPALMLRQIATLAPFILGRSLLAGEDGLRLLTWTLVLSALAYSLPMLLEVRLSPQLNTWIYGYFQHDFIQMMRGDGFRPIVFLDHGLWAALLVSTAIMAVCILLRSGGAEAPVLRIALMLFWLLAVLIACKSLASIIYVLLICPIILFASFRMQVRIAALLGIMAFSYPLARGLGFVPTTTMVRLAEDISNPTRAQSLEYRFNNEEVLVERASERPLFGWGIWGRNHVHDPVSGRIMTVTDGRWIVTMGGFGWVGFIAEFGLMLIPLLNLWSRRSAQTSLAAGQALILAVIMVDQIPNASFTPITFLYAGALLGWAERPEAKTAKNRTVNRTPTIPVLLGGHGGPARPPSII</sequence>
<feature type="transmembrane region" description="Helical" evidence="1">
    <location>
        <begin position="200"/>
        <end position="218"/>
    </location>
</feature>
<name>A0A5C4N1T8_9RHOB</name>
<reference evidence="2 3" key="1">
    <citation type="submission" date="2019-06" db="EMBL/GenBank/DDBJ databases">
        <title>YIM 131921 draft genome.</title>
        <authorList>
            <person name="Jiang L."/>
        </authorList>
    </citation>
    <scope>NUCLEOTIDE SEQUENCE [LARGE SCALE GENOMIC DNA]</scope>
    <source>
        <strain evidence="2 3">YIM 131921</strain>
    </source>
</reference>
<dbReference type="AlphaFoldDB" id="A0A5C4N1T8"/>
<keyword evidence="1" id="KW-0812">Transmembrane</keyword>
<gene>
    <name evidence="2" type="ORF">FHG66_07885</name>
</gene>
<feature type="transmembrane region" description="Helical" evidence="1">
    <location>
        <begin position="76"/>
        <end position="95"/>
    </location>
</feature>
<evidence type="ECO:0000313" key="2">
    <source>
        <dbReference type="EMBL" id="TNC50412.1"/>
    </source>
</evidence>
<dbReference type="Proteomes" id="UP000305887">
    <property type="component" value="Unassembled WGS sequence"/>
</dbReference>
<comment type="caution">
    <text evidence="2">The sequence shown here is derived from an EMBL/GenBank/DDBJ whole genome shotgun (WGS) entry which is preliminary data.</text>
</comment>